<organism evidence="5 6">
    <name type="scientific">Candidatus Cryptobacteroides merdigallinarum</name>
    <dbReference type="NCBI Taxonomy" id="2840770"/>
    <lineage>
        <taxon>Bacteria</taxon>
        <taxon>Pseudomonadati</taxon>
        <taxon>Bacteroidota</taxon>
        <taxon>Bacteroidia</taxon>
        <taxon>Bacteroidales</taxon>
        <taxon>Candidatus Cryptobacteroides</taxon>
    </lineage>
</organism>
<dbReference type="SUPFAM" id="SSF56300">
    <property type="entry name" value="Metallo-dependent phosphatases"/>
    <property type="match status" value="1"/>
</dbReference>
<dbReference type="Gene3D" id="3.60.21.10">
    <property type="match status" value="1"/>
</dbReference>
<accession>A0A9D9HCS1</accession>
<dbReference type="AlphaFoldDB" id="A0A9D9HCS1"/>
<evidence type="ECO:0000256" key="1">
    <source>
        <dbReference type="ARBA" id="ARBA00022729"/>
    </source>
</evidence>
<keyword evidence="1 2" id="KW-0732">Signal</keyword>
<dbReference type="SUPFAM" id="SSF55816">
    <property type="entry name" value="5'-nucleotidase (syn. UDP-sugar hydrolase), C-terminal domain"/>
    <property type="match status" value="1"/>
</dbReference>
<evidence type="ECO:0000313" key="5">
    <source>
        <dbReference type="EMBL" id="MBO8449445.1"/>
    </source>
</evidence>
<dbReference type="InterPro" id="IPR004843">
    <property type="entry name" value="Calcineurin-like_PHP"/>
</dbReference>
<dbReference type="InterPro" id="IPR036907">
    <property type="entry name" value="5'-Nucleotdase_C_sf"/>
</dbReference>
<reference evidence="5" key="2">
    <citation type="journal article" date="2021" name="PeerJ">
        <title>Extensive microbial diversity within the chicken gut microbiome revealed by metagenomics and culture.</title>
        <authorList>
            <person name="Gilroy R."/>
            <person name="Ravi A."/>
            <person name="Getino M."/>
            <person name="Pursley I."/>
            <person name="Horton D.L."/>
            <person name="Alikhan N.F."/>
            <person name="Baker D."/>
            <person name="Gharbi K."/>
            <person name="Hall N."/>
            <person name="Watson M."/>
            <person name="Adriaenssens E.M."/>
            <person name="Foster-Nyarko E."/>
            <person name="Jarju S."/>
            <person name="Secka A."/>
            <person name="Antonio M."/>
            <person name="Oren A."/>
            <person name="Chaudhuri R.R."/>
            <person name="La Ragione R."/>
            <person name="Hildebrand F."/>
            <person name="Pallen M.J."/>
        </authorList>
    </citation>
    <scope>NUCLEOTIDE SEQUENCE</scope>
    <source>
        <strain evidence="5">20514</strain>
    </source>
</reference>
<keyword evidence="2" id="KW-0378">Hydrolase</keyword>
<dbReference type="GO" id="GO:0009166">
    <property type="term" value="P:nucleotide catabolic process"/>
    <property type="evidence" value="ECO:0007669"/>
    <property type="project" value="InterPro"/>
</dbReference>
<dbReference type="PROSITE" id="PS51257">
    <property type="entry name" value="PROKAR_LIPOPROTEIN"/>
    <property type="match status" value="1"/>
</dbReference>
<dbReference type="GO" id="GO:0016787">
    <property type="term" value="F:hydrolase activity"/>
    <property type="evidence" value="ECO:0007669"/>
    <property type="project" value="UniProtKB-KW"/>
</dbReference>
<feature type="chain" id="PRO_5039755017" evidence="2">
    <location>
        <begin position="23"/>
        <end position="583"/>
    </location>
</feature>
<dbReference type="PRINTS" id="PR01607">
    <property type="entry name" value="APYRASEFAMLY"/>
</dbReference>
<dbReference type="PANTHER" id="PTHR11575">
    <property type="entry name" value="5'-NUCLEOTIDASE-RELATED"/>
    <property type="match status" value="1"/>
</dbReference>
<feature type="domain" description="Calcineurin-like phosphoesterase" evidence="3">
    <location>
        <begin position="33"/>
        <end position="258"/>
    </location>
</feature>
<protein>
    <submittedName>
        <fullName evidence="5">Bifunctional metallophosphatase/5'-nucleotidase</fullName>
    </submittedName>
</protein>
<proteinExistence type="inferred from homology"/>
<dbReference type="PANTHER" id="PTHR11575:SF6">
    <property type="entry name" value="2',3'-CYCLIC-NUCLEOTIDE 2'-PHOSPHODIESTERASE_3'-NUCLEOTIDASE"/>
    <property type="match status" value="1"/>
</dbReference>
<dbReference type="InterPro" id="IPR006179">
    <property type="entry name" value="5_nucleotidase/apyrase"/>
</dbReference>
<dbReference type="Pfam" id="PF02872">
    <property type="entry name" value="5_nucleotid_C"/>
    <property type="match status" value="1"/>
</dbReference>
<dbReference type="Pfam" id="PF00149">
    <property type="entry name" value="Metallophos"/>
    <property type="match status" value="1"/>
</dbReference>
<dbReference type="GO" id="GO:0030288">
    <property type="term" value="C:outer membrane-bounded periplasmic space"/>
    <property type="evidence" value="ECO:0007669"/>
    <property type="project" value="TreeGrafter"/>
</dbReference>
<dbReference type="Gene3D" id="3.90.780.10">
    <property type="entry name" value="5'-Nucleotidase, C-terminal domain"/>
    <property type="match status" value="1"/>
</dbReference>
<evidence type="ECO:0000259" key="3">
    <source>
        <dbReference type="Pfam" id="PF00149"/>
    </source>
</evidence>
<dbReference type="InterPro" id="IPR008334">
    <property type="entry name" value="5'-Nucleotdase_C"/>
</dbReference>
<comment type="caution">
    <text evidence="5">The sequence shown here is derived from an EMBL/GenBank/DDBJ whole genome shotgun (WGS) entry which is preliminary data.</text>
</comment>
<keyword evidence="2" id="KW-0547">Nucleotide-binding</keyword>
<dbReference type="EMBL" id="JADIMQ010000133">
    <property type="protein sequence ID" value="MBO8449445.1"/>
    <property type="molecule type" value="Genomic_DNA"/>
</dbReference>
<feature type="signal peptide" evidence="2">
    <location>
        <begin position="1"/>
        <end position="22"/>
    </location>
</feature>
<feature type="domain" description="5'-Nucleotidase C-terminal" evidence="4">
    <location>
        <begin position="332"/>
        <end position="509"/>
    </location>
</feature>
<comment type="similarity">
    <text evidence="2">Belongs to the 5'-nucleotidase family.</text>
</comment>
<dbReference type="InterPro" id="IPR029052">
    <property type="entry name" value="Metallo-depent_PP-like"/>
</dbReference>
<evidence type="ECO:0000313" key="6">
    <source>
        <dbReference type="Proteomes" id="UP000810252"/>
    </source>
</evidence>
<evidence type="ECO:0000259" key="4">
    <source>
        <dbReference type="Pfam" id="PF02872"/>
    </source>
</evidence>
<dbReference type="Proteomes" id="UP000810252">
    <property type="component" value="Unassembled WGS sequence"/>
</dbReference>
<sequence>MKKIFAYILFLPLLLLASCAPKDGEYTFYLCTTNDVHGRYFDSLYVGNSTAGSLLAVSRTVDSLRTAHGPENIILIDAGDCVQGDNASYYYNYVDTVSRHLYARMTDYMGYDAVVVGNHDIEAGHPVYDRLRRDLSCPLLAANAVKPDGKPYFQDYLIMTRDRIRIAVLGFTNPNMKNWLSPELWSGMEFVSLVPYVQDYVDKVRKKENPDAVIVAVHSGTGAVDGSGTSVSLESQGLELLRTLRGVDFVVCSHDHSPVVFETDSICLINSGSHCRNLGLGRLDFTVKDGKIVSRKVSASLIPVDKSRVDTAMRSLFRPEYEAVKAFTVEPVGELSVPLVTRDSYRGMCPYMDFLHTVSLGCAPADISFAAPLTFDGYIAPGTLVYNDLFKIYPFENQLFVVEMTGREIKDYLEYSYGNWINTVAGKPGGHLLKIRNTPDARTSLPRWSFVNRAYNFDSAAGLVYEVDVRRPQGERVSIECLASGAPFCADSTYNVAMTSYRASGGGGLMRYGAGIDTGRIGERVVARYPEIRELVYDYIRRAGTLSEDSVRDSALIGRWSFVPGDIAGPLLDKDMELVFGEE</sequence>
<reference evidence="5" key="1">
    <citation type="submission" date="2020-10" db="EMBL/GenBank/DDBJ databases">
        <authorList>
            <person name="Gilroy R."/>
        </authorList>
    </citation>
    <scope>NUCLEOTIDE SEQUENCE</scope>
    <source>
        <strain evidence="5">20514</strain>
    </source>
</reference>
<evidence type="ECO:0000256" key="2">
    <source>
        <dbReference type="RuleBase" id="RU362119"/>
    </source>
</evidence>
<name>A0A9D9HCS1_9BACT</name>
<dbReference type="GO" id="GO:0000166">
    <property type="term" value="F:nucleotide binding"/>
    <property type="evidence" value="ECO:0007669"/>
    <property type="project" value="UniProtKB-KW"/>
</dbReference>
<gene>
    <name evidence="5" type="ORF">IAC29_09290</name>
</gene>